<evidence type="ECO:0000313" key="2">
    <source>
        <dbReference type="EMBL" id="KAH0576752.1"/>
    </source>
</evidence>
<keyword evidence="3" id="KW-1185">Reference proteome</keyword>
<dbReference type="EMBL" id="AUWU02000001">
    <property type="protein sequence ID" value="KAH0576752.1"/>
    <property type="molecule type" value="Genomic_DNA"/>
</dbReference>
<gene>
    <name evidence="1" type="ORF">SS50377_14727</name>
    <name evidence="2" type="ORF">SS50377_20098</name>
</gene>
<dbReference type="VEuPathDB" id="GiardiaDB:SS50377_20098"/>
<accession>V6LKJ3</accession>
<dbReference type="Proteomes" id="UP000018208">
    <property type="component" value="Unassembled WGS sequence"/>
</dbReference>
<name>V6LKJ3_9EUKA</name>
<sequence length="110" mass="13199">MDSESSLYRFIAHHPDKHSKLTQLQKLIEYCIDVQRPPQFSQDLPLQTIFYEQNNSWQRTYPNEEITIQDEDTPFLSNITNSFKRDFYQTLENRQENAIFIHGVHLQPLQ</sequence>
<dbReference type="AlphaFoldDB" id="V6LKJ3"/>
<dbReference type="EMBL" id="KI546100">
    <property type="protein sequence ID" value="EST45155.1"/>
    <property type="molecule type" value="Genomic_DNA"/>
</dbReference>
<protein>
    <submittedName>
        <fullName evidence="1">Uncharacterized protein</fullName>
    </submittedName>
</protein>
<reference evidence="1 2" key="1">
    <citation type="journal article" date="2014" name="PLoS Genet.">
        <title>The Genome of Spironucleus salmonicida Highlights a Fish Pathogen Adapted to Fluctuating Environments.</title>
        <authorList>
            <person name="Xu F."/>
            <person name="Jerlstrom-Hultqvist J."/>
            <person name="Einarsson E."/>
            <person name="Astvaldsson A."/>
            <person name="Svard S.G."/>
            <person name="Andersson J.O."/>
        </authorList>
    </citation>
    <scope>NUCLEOTIDE SEQUENCE</scope>
    <source>
        <strain evidence="2">ATCC 50377</strain>
    </source>
</reference>
<reference evidence="2" key="2">
    <citation type="submission" date="2020-12" db="EMBL/GenBank/DDBJ databases">
        <title>New Spironucleus salmonicida genome in near-complete chromosomes.</title>
        <authorList>
            <person name="Xu F."/>
            <person name="Kurt Z."/>
            <person name="Jimenez-Gonzalez A."/>
            <person name="Astvaldsson A."/>
            <person name="Andersson J.O."/>
            <person name="Svard S.G."/>
        </authorList>
    </citation>
    <scope>NUCLEOTIDE SEQUENCE</scope>
    <source>
        <strain evidence="2">ATCC 50377</strain>
    </source>
</reference>
<organism evidence="1">
    <name type="scientific">Spironucleus salmonicida</name>
    <dbReference type="NCBI Taxonomy" id="348837"/>
    <lineage>
        <taxon>Eukaryota</taxon>
        <taxon>Metamonada</taxon>
        <taxon>Diplomonadida</taxon>
        <taxon>Hexamitidae</taxon>
        <taxon>Hexamitinae</taxon>
        <taxon>Spironucleus</taxon>
    </lineage>
</organism>
<evidence type="ECO:0000313" key="1">
    <source>
        <dbReference type="EMBL" id="EST45155.1"/>
    </source>
</evidence>
<proteinExistence type="predicted"/>
<evidence type="ECO:0000313" key="3">
    <source>
        <dbReference type="Proteomes" id="UP000018208"/>
    </source>
</evidence>